<dbReference type="Proteomes" id="UP000031523">
    <property type="component" value="Chromosome"/>
</dbReference>
<organism evidence="1 2">
    <name type="scientific">Streptomyces albus (strain ATCC 21838 / DSM 41398 / FERM P-419 / JCM 4703 / NBRC 107858)</name>
    <dbReference type="NCBI Taxonomy" id="1081613"/>
    <lineage>
        <taxon>Bacteria</taxon>
        <taxon>Bacillati</taxon>
        <taxon>Actinomycetota</taxon>
        <taxon>Actinomycetes</taxon>
        <taxon>Kitasatosporales</taxon>
        <taxon>Streptomycetaceae</taxon>
        <taxon>Streptomyces</taxon>
    </lineage>
</organism>
<dbReference type="EMBL" id="CP010519">
    <property type="protein sequence ID" value="AJE81151.1"/>
    <property type="molecule type" value="Genomic_DNA"/>
</dbReference>
<evidence type="ECO:0000313" key="1">
    <source>
        <dbReference type="EMBL" id="AJE81151.1"/>
    </source>
</evidence>
<dbReference type="KEGG" id="sals:SLNWT_0775"/>
<proteinExistence type="predicted"/>
<name>A0A0B5EQU1_STRA4</name>
<dbReference type="AlphaFoldDB" id="A0A0B5EQU1"/>
<reference evidence="1 2" key="1">
    <citation type="submission" date="2015-01" db="EMBL/GenBank/DDBJ databases">
        <title>Enhanced salinomycin production by adjusting the supply of polyketide extender units in Streptomyce albus DSM 41398.</title>
        <authorList>
            <person name="Lu C."/>
        </authorList>
    </citation>
    <scope>NUCLEOTIDE SEQUENCE [LARGE SCALE GENOMIC DNA]</scope>
    <source>
        <strain evidence="2">ATCC 21838 / DSM 41398 / FERM P-419 / JCM 4703 / NBRC 107858</strain>
    </source>
</reference>
<keyword evidence="2" id="KW-1185">Reference proteome</keyword>
<gene>
    <name evidence="1" type="ORF">SLNWT_0775</name>
</gene>
<accession>A0A0B5EQU1</accession>
<evidence type="ECO:0000313" key="2">
    <source>
        <dbReference type="Proteomes" id="UP000031523"/>
    </source>
</evidence>
<sequence length="51" mass="5425">MNRPGRRTPAVPAARTWPGCLAGGHPGHLAARHDLATTRRDAGFPPVITRS</sequence>
<protein>
    <submittedName>
        <fullName evidence="1">Uncharacterized protein</fullName>
    </submittedName>
</protein>